<keyword evidence="6" id="KW-1015">Disulfide bond</keyword>
<evidence type="ECO:0000256" key="3">
    <source>
        <dbReference type="ARBA" id="ARBA00022630"/>
    </source>
</evidence>
<dbReference type="Pfam" id="PF04777">
    <property type="entry name" value="Evr1_Alr"/>
    <property type="match status" value="1"/>
</dbReference>
<dbReference type="GO" id="GO:0016971">
    <property type="term" value="F:flavin-dependent sulfhydryl oxidase activity"/>
    <property type="evidence" value="ECO:0007669"/>
    <property type="project" value="InterPro"/>
</dbReference>
<dbReference type="Pfam" id="PF21491">
    <property type="entry name" value="MIMI_R596-like_C"/>
    <property type="match status" value="1"/>
</dbReference>
<accession>A0A6C0LSC6</accession>
<evidence type="ECO:0000256" key="6">
    <source>
        <dbReference type="ARBA" id="ARBA00023157"/>
    </source>
</evidence>
<keyword evidence="4" id="KW-0274">FAD</keyword>
<evidence type="ECO:0000256" key="4">
    <source>
        <dbReference type="ARBA" id="ARBA00022827"/>
    </source>
</evidence>
<dbReference type="InterPro" id="IPR036774">
    <property type="entry name" value="ERV/ALR_sulphydryl_oxid_sf"/>
</dbReference>
<name>A0A6C0LSC6_9ZZZZ</name>
<protein>
    <recommendedName>
        <fullName evidence="2">thiol oxidase</fullName>
        <ecNumber evidence="2">1.8.3.2</ecNumber>
    </recommendedName>
</protein>
<proteinExistence type="predicted"/>
<evidence type="ECO:0000256" key="2">
    <source>
        <dbReference type="ARBA" id="ARBA00012512"/>
    </source>
</evidence>
<dbReference type="InterPro" id="IPR049096">
    <property type="entry name" value="MIMI_R596-like_C"/>
</dbReference>
<dbReference type="EC" id="1.8.3.2" evidence="2"/>
<dbReference type="SUPFAM" id="SSF69000">
    <property type="entry name" value="FAD-dependent thiol oxidase"/>
    <property type="match status" value="1"/>
</dbReference>
<evidence type="ECO:0000256" key="5">
    <source>
        <dbReference type="ARBA" id="ARBA00023002"/>
    </source>
</evidence>
<reference evidence="8" key="1">
    <citation type="journal article" date="2020" name="Nature">
        <title>Giant virus diversity and host interactions through global metagenomics.</title>
        <authorList>
            <person name="Schulz F."/>
            <person name="Roux S."/>
            <person name="Paez-Espino D."/>
            <person name="Jungbluth S."/>
            <person name="Walsh D.A."/>
            <person name="Denef V.J."/>
            <person name="McMahon K.D."/>
            <person name="Konstantinidis K.T."/>
            <person name="Eloe-Fadrosh E.A."/>
            <person name="Kyrpides N.C."/>
            <person name="Woyke T."/>
        </authorList>
    </citation>
    <scope>NUCLEOTIDE SEQUENCE</scope>
    <source>
        <strain evidence="8">GVMAG-S-1014582-52</strain>
    </source>
</reference>
<dbReference type="PROSITE" id="PS51324">
    <property type="entry name" value="ERV_ALR"/>
    <property type="match status" value="1"/>
</dbReference>
<dbReference type="Gene3D" id="1.20.120.310">
    <property type="entry name" value="ERV/ALR sulfhydryl oxidase domain"/>
    <property type="match status" value="1"/>
</dbReference>
<evidence type="ECO:0000259" key="7">
    <source>
        <dbReference type="PROSITE" id="PS51324"/>
    </source>
</evidence>
<dbReference type="AlphaFoldDB" id="A0A6C0LSC6"/>
<feature type="domain" description="ERV/ALR sulfhydryl oxidase" evidence="7">
    <location>
        <begin position="14"/>
        <end position="120"/>
    </location>
</feature>
<dbReference type="PANTHER" id="PTHR12645">
    <property type="entry name" value="ALR/ERV"/>
    <property type="match status" value="1"/>
</dbReference>
<keyword evidence="3" id="KW-0285">Flavoprotein</keyword>
<dbReference type="InterPro" id="IPR039799">
    <property type="entry name" value="ALR/ERV"/>
</dbReference>
<dbReference type="PANTHER" id="PTHR12645:SF0">
    <property type="entry name" value="FAD-LINKED SULFHYDRYL OXIDASE ALR"/>
    <property type="match status" value="1"/>
</dbReference>
<dbReference type="InterPro" id="IPR017905">
    <property type="entry name" value="ERV/ALR_sulphydryl_oxidase"/>
</dbReference>
<dbReference type="GO" id="GO:0050660">
    <property type="term" value="F:flavin adenine dinucleotide binding"/>
    <property type="evidence" value="ECO:0007669"/>
    <property type="project" value="TreeGrafter"/>
</dbReference>
<keyword evidence="5" id="KW-0560">Oxidoreductase</keyword>
<organism evidence="8">
    <name type="scientific">viral metagenome</name>
    <dbReference type="NCBI Taxonomy" id="1070528"/>
    <lineage>
        <taxon>unclassified sequences</taxon>
        <taxon>metagenomes</taxon>
        <taxon>organismal metagenomes</taxon>
    </lineage>
</organism>
<dbReference type="EMBL" id="MN740556">
    <property type="protein sequence ID" value="QHU33280.1"/>
    <property type="molecule type" value="Genomic_DNA"/>
</dbReference>
<dbReference type="Gene3D" id="1.20.120.1250">
    <property type="entry name" value="Sulfhydryl oxidase R596, ORFan domain"/>
    <property type="match status" value="1"/>
</dbReference>
<evidence type="ECO:0000313" key="8">
    <source>
        <dbReference type="EMBL" id="QHU33280.1"/>
    </source>
</evidence>
<evidence type="ECO:0000256" key="1">
    <source>
        <dbReference type="ARBA" id="ARBA00001974"/>
    </source>
</evidence>
<comment type="cofactor">
    <cofactor evidence="1">
        <name>FAD</name>
        <dbReference type="ChEBI" id="CHEBI:57692"/>
    </cofactor>
</comment>
<dbReference type="GO" id="GO:0005739">
    <property type="term" value="C:mitochondrion"/>
    <property type="evidence" value="ECO:0007669"/>
    <property type="project" value="TreeGrafter"/>
</dbReference>
<sequence length="272" mass="31790">MTTCNIKDTDSRNNGLITKIWGSAGWILNHSITFGYPSNPTDEDKHRYKMYFISLGDVLPCKYCRESYKKFIIQGETALTDNVMKNRETLTTWFYKIHNAVNNKLGIDYGITYDDLVEKMESFRAKCGNSKSCIIPLDYKAFSYRKLDQKDCPIIKFKDVQIFFTLAKLRGVEDKYYSFYQFIESLNGDISLLKKSKIWIHRNKFCQKQIKKMRENGKPSTEIDGLWIGTPTIDELKLLLHLCSNLNRDEIQICNKIIIENPIYNTFINSEN</sequence>